<dbReference type="Proteomes" id="UP001187192">
    <property type="component" value="Unassembled WGS sequence"/>
</dbReference>
<evidence type="ECO:0000313" key="2">
    <source>
        <dbReference type="Proteomes" id="UP001187192"/>
    </source>
</evidence>
<name>A0AA88AFR9_FICCA</name>
<keyword evidence="2" id="KW-1185">Reference proteome</keyword>
<comment type="caution">
    <text evidence="1">The sequence shown here is derived from an EMBL/GenBank/DDBJ whole genome shotgun (WGS) entry which is preliminary data.</text>
</comment>
<gene>
    <name evidence="1" type="ORF">TIFTF001_023188</name>
</gene>
<dbReference type="AlphaFoldDB" id="A0AA88AFR9"/>
<proteinExistence type="predicted"/>
<evidence type="ECO:0000313" key="1">
    <source>
        <dbReference type="EMBL" id="GMN54078.1"/>
    </source>
</evidence>
<protein>
    <submittedName>
        <fullName evidence="1">Uncharacterized protein</fullName>
    </submittedName>
</protein>
<dbReference type="EMBL" id="BTGU01000049">
    <property type="protein sequence ID" value="GMN54078.1"/>
    <property type="molecule type" value="Genomic_DNA"/>
</dbReference>
<sequence length="87" mass="9531">MPPPSIVSLGSHLHSLSSSPSLPRLHSLLSSPTLPRLPLFIAATKPAVAYAGTDRPARTLEYLVNRGLSFTTRFMEVNLVDCKLDFR</sequence>
<reference evidence="1" key="1">
    <citation type="submission" date="2023-07" db="EMBL/GenBank/DDBJ databases">
        <title>draft genome sequence of fig (Ficus carica).</title>
        <authorList>
            <person name="Takahashi T."/>
            <person name="Nishimura K."/>
        </authorList>
    </citation>
    <scope>NUCLEOTIDE SEQUENCE</scope>
</reference>
<organism evidence="1 2">
    <name type="scientific">Ficus carica</name>
    <name type="common">Common fig</name>
    <dbReference type="NCBI Taxonomy" id="3494"/>
    <lineage>
        <taxon>Eukaryota</taxon>
        <taxon>Viridiplantae</taxon>
        <taxon>Streptophyta</taxon>
        <taxon>Embryophyta</taxon>
        <taxon>Tracheophyta</taxon>
        <taxon>Spermatophyta</taxon>
        <taxon>Magnoliopsida</taxon>
        <taxon>eudicotyledons</taxon>
        <taxon>Gunneridae</taxon>
        <taxon>Pentapetalae</taxon>
        <taxon>rosids</taxon>
        <taxon>fabids</taxon>
        <taxon>Rosales</taxon>
        <taxon>Moraceae</taxon>
        <taxon>Ficeae</taxon>
        <taxon>Ficus</taxon>
    </lineage>
</organism>
<accession>A0AA88AFR9</accession>